<name>X6LX12_RETFI</name>
<proteinExistence type="predicted"/>
<evidence type="ECO:0000313" key="2">
    <source>
        <dbReference type="EMBL" id="ETO06468.1"/>
    </source>
</evidence>
<dbReference type="EMBL" id="ASPP01027109">
    <property type="protein sequence ID" value="ETO06468.1"/>
    <property type="molecule type" value="Genomic_DNA"/>
</dbReference>
<protein>
    <submittedName>
        <fullName evidence="2">Uncharacterized protein</fullName>
    </submittedName>
</protein>
<feature type="transmembrane region" description="Helical" evidence="1">
    <location>
        <begin position="12"/>
        <end position="29"/>
    </location>
</feature>
<evidence type="ECO:0000256" key="1">
    <source>
        <dbReference type="SAM" id="Phobius"/>
    </source>
</evidence>
<sequence>MDDRNPKYISSRRIVCEPMLWLIYVYRFLLDRQGKLWKLCLNCSNFGLETRAKAKKIQDIVSDLFKSAKEESDELQKLMSKLPTINDLKETFKRDIAERDPEKKFLYTRTLDDCYDLFFFLIIFFGLILYLSKRLHKHSCANGGGLGWVDGDSFLDTKKERIEQVIKKK</sequence>
<keyword evidence="1" id="KW-1133">Transmembrane helix</keyword>
<keyword evidence="3" id="KW-1185">Reference proteome</keyword>
<keyword evidence="1" id="KW-0812">Transmembrane</keyword>
<dbReference type="AlphaFoldDB" id="X6LX12"/>
<dbReference type="Proteomes" id="UP000023152">
    <property type="component" value="Unassembled WGS sequence"/>
</dbReference>
<keyword evidence="1" id="KW-0472">Membrane</keyword>
<evidence type="ECO:0000313" key="3">
    <source>
        <dbReference type="Proteomes" id="UP000023152"/>
    </source>
</evidence>
<feature type="transmembrane region" description="Helical" evidence="1">
    <location>
        <begin position="115"/>
        <end position="132"/>
    </location>
</feature>
<comment type="caution">
    <text evidence="2">The sequence shown here is derived from an EMBL/GenBank/DDBJ whole genome shotgun (WGS) entry which is preliminary data.</text>
</comment>
<organism evidence="2 3">
    <name type="scientific">Reticulomyxa filosa</name>
    <dbReference type="NCBI Taxonomy" id="46433"/>
    <lineage>
        <taxon>Eukaryota</taxon>
        <taxon>Sar</taxon>
        <taxon>Rhizaria</taxon>
        <taxon>Retaria</taxon>
        <taxon>Foraminifera</taxon>
        <taxon>Monothalamids</taxon>
        <taxon>Reticulomyxidae</taxon>
        <taxon>Reticulomyxa</taxon>
    </lineage>
</organism>
<gene>
    <name evidence="2" type="ORF">RFI_30925</name>
</gene>
<accession>X6LX12</accession>
<reference evidence="2 3" key="1">
    <citation type="journal article" date="2013" name="Curr. Biol.">
        <title>The Genome of the Foraminiferan Reticulomyxa filosa.</title>
        <authorList>
            <person name="Glockner G."/>
            <person name="Hulsmann N."/>
            <person name="Schleicher M."/>
            <person name="Noegel A.A."/>
            <person name="Eichinger L."/>
            <person name="Gallinger C."/>
            <person name="Pawlowski J."/>
            <person name="Sierra R."/>
            <person name="Euteneuer U."/>
            <person name="Pillet L."/>
            <person name="Moustafa A."/>
            <person name="Platzer M."/>
            <person name="Groth M."/>
            <person name="Szafranski K."/>
            <person name="Schliwa M."/>
        </authorList>
    </citation>
    <scope>NUCLEOTIDE SEQUENCE [LARGE SCALE GENOMIC DNA]</scope>
</reference>